<dbReference type="PROSITE" id="PS50279">
    <property type="entry name" value="BPTI_KUNITZ_2"/>
    <property type="match status" value="1"/>
</dbReference>
<accession>A0AAV4AQL1</accession>
<evidence type="ECO:0000259" key="2">
    <source>
        <dbReference type="PROSITE" id="PS50279"/>
    </source>
</evidence>
<dbReference type="PRINTS" id="PR00759">
    <property type="entry name" value="BASICPTASE"/>
</dbReference>
<keyword evidence="3" id="KW-0646">Protease inhibitor</keyword>
<keyword evidence="3" id="KW-0722">Serine protease inhibitor</keyword>
<dbReference type="PANTHER" id="PTHR10083:SF374">
    <property type="entry name" value="BPTI_KUNITZ INHIBITOR DOMAIN-CONTAINING PROTEIN"/>
    <property type="match status" value="1"/>
</dbReference>
<dbReference type="GO" id="GO:0005615">
    <property type="term" value="C:extracellular space"/>
    <property type="evidence" value="ECO:0007669"/>
    <property type="project" value="TreeGrafter"/>
</dbReference>
<organism evidence="3 4">
    <name type="scientific">Plakobranchus ocellatus</name>
    <dbReference type="NCBI Taxonomy" id="259542"/>
    <lineage>
        <taxon>Eukaryota</taxon>
        <taxon>Metazoa</taxon>
        <taxon>Spiralia</taxon>
        <taxon>Lophotrochozoa</taxon>
        <taxon>Mollusca</taxon>
        <taxon>Gastropoda</taxon>
        <taxon>Heterobranchia</taxon>
        <taxon>Euthyneura</taxon>
        <taxon>Panpulmonata</taxon>
        <taxon>Sacoglossa</taxon>
        <taxon>Placobranchoidea</taxon>
        <taxon>Plakobranchidae</taxon>
        <taxon>Plakobranchus</taxon>
    </lineage>
</organism>
<keyword evidence="1" id="KW-1015">Disulfide bond</keyword>
<dbReference type="CDD" id="cd00109">
    <property type="entry name" value="Kunitz-type"/>
    <property type="match status" value="1"/>
</dbReference>
<dbReference type="AlphaFoldDB" id="A0AAV4AQL1"/>
<dbReference type="InterPro" id="IPR020901">
    <property type="entry name" value="Prtase_inh_Kunz-CS"/>
</dbReference>
<dbReference type="Proteomes" id="UP000735302">
    <property type="component" value="Unassembled WGS sequence"/>
</dbReference>
<proteinExistence type="predicted"/>
<dbReference type="InterPro" id="IPR002223">
    <property type="entry name" value="Kunitz_BPTI"/>
</dbReference>
<dbReference type="FunFam" id="4.10.410.10:FF:000020">
    <property type="entry name" value="Collagen, type VI, alpha 3"/>
    <property type="match status" value="1"/>
</dbReference>
<evidence type="ECO:0000313" key="3">
    <source>
        <dbReference type="EMBL" id="GFO09165.1"/>
    </source>
</evidence>
<protein>
    <submittedName>
        <fullName evidence="3">Kunitz-type serine protease inhibitor taicotoxin</fullName>
    </submittedName>
</protein>
<dbReference type="Pfam" id="PF00014">
    <property type="entry name" value="Kunitz_BPTI"/>
    <property type="match status" value="1"/>
</dbReference>
<dbReference type="PANTHER" id="PTHR10083">
    <property type="entry name" value="KUNITZ-TYPE PROTEASE INHIBITOR-RELATED"/>
    <property type="match status" value="1"/>
</dbReference>
<dbReference type="SUPFAM" id="SSF57362">
    <property type="entry name" value="BPTI-like"/>
    <property type="match status" value="1"/>
</dbReference>
<dbReference type="InterPro" id="IPR050098">
    <property type="entry name" value="TFPI/VKTCI-like"/>
</dbReference>
<evidence type="ECO:0000313" key="4">
    <source>
        <dbReference type="Proteomes" id="UP000735302"/>
    </source>
</evidence>
<dbReference type="GO" id="GO:0004867">
    <property type="term" value="F:serine-type endopeptidase inhibitor activity"/>
    <property type="evidence" value="ECO:0007669"/>
    <property type="project" value="UniProtKB-KW"/>
</dbReference>
<comment type="caution">
    <text evidence="3">The sequence shown here is derived from an EMBL/GenBank/DDBJ whole genome shotgun (WGS) entry which is preliminary data.</text>
</comment>
<dbReference type="SMART" id="SM00131">
    <property type="entry name" value="KU"/>
    <property type="match status" value="1"/>
</dbReference>
<name>A0AAV4AQL1_9GAST</name>
<dbReference type="Gene3D" id="4.10.410.10">
    <property type="entry name" value="Pancreatic trypsin inhibitor Kunitz domain"/>
    <property type="match status" value="1"/>
</dbReference>
<sequence length="99" mass="11261">MVCISVIKRKFEIDRVILRKMRALVVVFAFIFSTVLTTVSAQPGDCWLPPMIGPCSEATQKFYYSRFTGDCEMFIYSGCHGNANNFDTVEECRDTCLVK</sequence>
<dbReference type="InterPro" id="IPR036880">
    <property type="entry name" value="Kunitz_BPTI_sf"/>
</dbReference>
<dbReference type="EMBL" id="BLXT01004061">
    <property type="protein sequence ID" value="GFO09165.1"/>
    <property type="molecule type" value="Genomic_DNA"/>
</dbReference>
<gene>
    <name evidence="3" type="ORF">PoB_003567000</name>
</gene>
<reference evidence="3 4" key="1">
    <citation type="journal article" date="2021" name="Elife">
        <title>Chloroplast acquisition without the gene transfer in kleptoplastic sea slugs, Plakobranchus ocellatus.</title>
        <authorList>
            <person name="Maeda T."/>
            <person name="Takahashi S."/>
            <person name="Yoshida T."/>
            <person name="Shimamura S."/>
            <person name="Takaki Y."/>
            <person name="Nagai Y."/>
            <person name="Toyoda A."/>
            <person name="Suzuki Y."/>
            <person name="Arimoto A."/>
            <person name="Ishii H."/>
            <person name="Satoh N."/>
            <person name="Nishiyama T."/>
            <person name="Hasebe M."/>
            <person name="Maruyama T."/>
            <person name="Minagawa J."/>
            <person name="Obokata J."/>
            <person name="Shigenobu S."/>
        </authorList>
    </citation>
    <scope>NUCLEOTIDE SEQUENCE [LARGE SCALE GENOMIC DNA]</scope>
</reference>
<dbReference type="PROSITE" id="PS00280">
    <property type="entry name" value="BPTI_KUNITZ_1"/>
    <property type="match status" value="1"/>
</dbReference>
<feature type="domain" description="BPTI/Kunitz inhibitor" evidence="2">
    <location>
        <begin position="46"/>
        <end position="96"/>
    </location>
</feature>
<evidence type="ECO:0000256" key="1">
    <source>
        <dbReference type="ARBA" id="ARBA00023157"/>
    </source>
</evidence>
<keyword evidence="4" id="KW-1185">Reference proteome</keyword>